<dbReference type="EMBL" id="ANOG01001034">
    <property type="protein sequence ID" value="EMI15838.1"/>
    <property type="molecule type" value="Genomic_DNA"/>
</dbReference>
<protein>
    <submittedName>
        <fullName evidence="1">Uncharacterized protein</fullName>
    </submittedName>
</protein>
<reference evidence="1 2" key="1">
    <citation type="journal article" date="2013" name="Mar. Genomics">
        <title>Expression of sulfatases in Rhodopirellula baltica and the diversity of sulfatases in the genus Rhodopirellula.</title>
        <authorList>
            <person name="Wegner C.E."/>
            <person name="Richter-Heitmann T."/>
            <person name="Klindworth A."/>
            <person name="Klockow C."/>
            <person name="Richter M."/>
            <person name="Achstetter T."/>
            <person name="Glockner F.O."/>
            <person name="Harder J."/>
        </authorList>
    </citation>
    <scope>NUCLEOTIDE SEQUENCE [LARGE SCALE GENOMIC DNA]</scope>
    <source>
        <strain evidence="1 2">SM1</strain>
    </source>
</reference>
<keyword evidence="2" id="KW-1185">Reference proteome</keyword>
<comment type="caution">
    <text evidence="1">The sequence shown here is derived from an EMBL/GenBank/DDBJ whole genome shotgun (WGS) entry which is preliminary data.</text>
</comment>
<gene>
    <name evidence="1" type="ORF">RMSM_07237</name>
</gene>
<evidence type="ECO:0000313" key="2">
    <source>
        <dbReference type="Proteomes" id="UP000011991"/>
    </source>
</evidence>
<sequence>MACGLQQIAASRIELVPASASRIPPPNDTESDQDFREIAPLERGRILI</sequence>
<accession>M5R8N1</accession>
<proteinExistence type="predicted"/>
<evidence type="ECO:0000313" key="1">
    <source>
        <dbReference type="EMBL" id="EMI15838.1"/>
    </source>
</evidence>
<dbReference type="Proteomes" id="UP000011991">
    <property type="component" value="Unassembled WGS sequence"/>
</dbReference>
<name>M5R8N1_9BACT</name>
<dbReference type="AlphaFoldDB" id="M5R8N1"/>
<organism evidence="1 2">
    <name type="scientific">Rhodopirellula maiorica SM1</name>
    <dbReference type="NCBI Taxonomy" id="1265738"/>
    <lineage>
        <taxon>Bacteria</taxon>
        <taxon>Pseudomonadati</taxon>
        <taxon>Planctomycetota</taxon>
        <taxon>Planctomycetia</taxon>
        <taxon>Pirellulales</taxon>
        <taxon>Pirellulaceae</taxon>
        <taxon>Novipirellula</taxon>
    </lineage>
</organism>